<keyword evidence="2" id="KW-1185">Reference proteome</keyword>
<dbReference type="GeneID" id="18266200"/>
<dbReference type="RefSeq" id="YP_009001074.1">
    <property type="nucleotide sequence ID" value="NC_023423.1"/>
</dbReference>
<dbReference type="EMBL" id="KF740664">
    <property type="protein sequence ID" value="AHH01739.1"/>
    <property type="molecule type" value="Genomic_DNA"/>
</dbReference>
<accession>W5S506</accession>
<organism evidence="1 2">
    <name type="scientific">Pithovirus sibericum</name>
    <dbReference type="NCBI Taxonomy" id="1450746"/>
    <lineage>
        <taxon>Viruses</taxon>
        <taxon>Pithoviruses</taxon>
        <taxon>Orthopithovirinae</taxon>
        <taxon>Alphapithovirus</taxon>
        <taxon>Alphapithovirus sibericum</taxon>
    </lineage>
</organism>
<evidence type="ECO:0000313" key="1">
    <source>
        <dbReference type="EMBL" id="AHH01739.1"/>
    </source>
</evidence>
<protein>
    <submittedName>
        <fullName evidence="1">Uncharacterized protein</fullName>
    </submittedName>
</protein>
<gene>
    <name evidence="1" type="ORF">pv_172</name>
</gene>
<sequence length="144" mass="16905">MQKNSAALREFKYDIFQKFLILKEGSSEGREQIRIWAQKHGFEVHVENRQFRQKVMSVECAHCGFEDDRKDLDCECGCDESEFHFSCFSCSEMNFVDHDTFPEDKISWVKILEPTGFVILSKMEIQDLRKLNPTLGGKWKKISN</sequence>
<evidence type="ECO:0000313" key="2">
    <source>
        <dbReference type="Proteomes" id="UP000202176"/>
    </source>
</evidence>
<reference evidence="1 2" key="1">
    <citation type="journal article" date="2014" name="Proc. Natl. Acad. Sci. U.S.A.">
        <title>Thirty-thousand-year-old distant relative of giant icosahedral DNA viruses with a pandoravirus morphology.</title>
        <authorList>
            <person name="Legendre M."/>
            <person name="Bartoli J."/>
            <person name="Shmakova L."/>
            <person name="Jeudy S."/>
            <person name="Labadie K."/>
            <person name="Adrait A."/>
            <person name="Lescot M."/>
            <person name="Poirot O."/>
            <person name="Bertaux L."/>
            <person name="Bruley C."/>
            <person name="Coute Y."/>
            <person name="Rivkina E."/>
            <person name="Abergel C."/>
            <person name="Claverie J.M."/>
        </authorList>
    </citation>
    <scope>NUCLEOTIDE SEQUENCE [LARGE SCALE GENOMIC DNA]</scope>
    <source>
        <strain evidence="1">P1084-T</strain>
    </source>
</reference>
<name>W5S506_9VIRU</name>
<dbReference type="KEGG" id="vg:18266200"/>
<dbReference type="Proteomes" id="UP000202176">
    <property type="component" value="Segment"/>
</dbReference>
<proteinExistence type="predicted"/>